<dbReference type="InterPro" id="IPR013324">
    <property type="entry name" value="RNA_pol_sigma_r3/r4-like"/>
</dbReference>
<dbReference type="InterPro" id="IPR007394">
    <property type="entry name" value="UPF0122"/>
</dbReference>
<comment type="caution">
    <text evidence="4">The sequence shown here is derived from an EMBL/GenBank/DDBJ whole genome shotgun (WGS) entry which is preliminary data.</text>
</comment>
<proteinExistence type="inferred from homology"/>
<dbReference type="GO" id="GO:0003677">
    <property type="term" value="F:DNA binding"/>
    <property type="evidence" value="ECO:0007669"/>
    <property type="project" value="UniProtKB-KW"/>
</dbReference>
<dbReference type="PANTHER" id="PTHR40083:SF1">
    <property type="entry name" value="UPF0122 PROTEIN YLXM"/>
    <property type="match status" value="1"/>
</dbReference>
<dbReference type="Pfam" id="PF04297">
    <property type="entry name" value="UPF0122"/>
    <property type="match status" value="1"/>
</dbReference>
<dbReference type="Proteomes" id="UP001519343">
    <property type="component" value="Unassembled WGS sequence"/>
</dbReference>
<dbReference type="SUPFAM" id="SSF88659">
    <property type="entry name" value="Sigma3 and sigma4 domains of RNA polymerase sigma factors"/>
    <property type="match status" value="1"/>
</dbReference>
<accession>A0ABS4GKG0</accession>
<dbReference type="HAMAP" id="MF_00245">
    <property type="entry name" value="UPF0122"/>
    <property type="match status" value="1"/>
</dbReference>
<organism evidence="4 5">
    <name type="scientific">Ammoniphilus resinae</name>
    <dbReference type="NCBI Taxonomy" id="861532"/>
    <lineage>
        <taxon>Bacteria</taxon>
        <taxon>Bacillati</taxon>
        <taxon>Bacillota</taxon>
        <taxon>Bacilli</taxon>
        <taxon>Bacillales</taxon>
        <taxon>Paenibacillaceae</taxon>
        <taxon>Aneurinibacillus group</taxon>
        <taxon>Ammoniphilus</taxon>
    </lineage>
</organism>
<evidence type="ECO:0000256" key="1">
    <source>
        <dbReference type="ARBA" id="ARBA00008720"/>
    </source>
</evidence>
<evidence type="ECO:0000256" key="3">
    <source>
        <dbReference type="HAMAP-Rule" id="MF_00245"/>
    </source>
</evidence>
<keyword evidence="5" id="KW-1185">Reference proteome</keyword>
<protein>
    <recommendedName>
        <fullName evidence="3">UPF0122 protein J2Z37_000745</fullName>
    </recommendedName>
</protein>
<sequence length="115" mass="13802">MLEKTNRINLLFDFYAPLLKERQVQFLEMYYREDLSLSEIAEITDVSRQAVFDQLKRTEAVLEQYEEGLHLLARYQERKRRLSELLAAVEQTDEYNQDRIKALVKELARFELEQG</sequence>
<comment type="similarity">
    <text evidence="1 3">Belongs to the UPF0122 family.</text>
</comment>
<dbReference type="PANTHER" id="PTHR40083">
    <property type="entry name" value="UPF0122 PROTEIN CBO2450/CLC_2298"/>
    <property type="match status" value="1"/>
</dbReference>
<dbReference type="InterPro" id="IPR054831">
    <property type="entry name" value="UPF0122_fam_protein"/>
</dbReference>
<dbReference type="RefSeq" id="WP_209808829.1">
    <property type="nucleotide sequence ID" value="NZ_JAGGKT010000001.1"/>
</dbReference>
<name>A0ABS4GKG0_9BACL</name>
<keyword evidence="4" id="KW-0238">DNA-binding</keyword>
<dbReference type="InterPro" id="IPR036388">
    <property type="entry name" value="WH-like_DNA-bd_sf"/>
</dbReference>
<reference evidence="4 5" key="1">
    <citation type="submission" date="2021-03" db="EMBL/GenBank/DDBJ databases">
        <title>Genomic Encyclopedia of Type Strains, Phase IV (KMG-IV): sequencing the most valuable type-strain genomes for metagenomic binning, comparative biology and taxonomic classification.</title>
        <authorList>
            <person name="Goeker M."/>
        </authorList>
    </citation>
    <scope>NUCLEOTIDE SEQUENCE [LARGE SCALE GENOMIC DNA]</scope>
    <source>
        <strain evidence="4 5">DSM 24738</strain>
    </source>
</reference>
<evidence type="ECO:0000256" key="2">
    <source>
        <dbReference type="ARBA" id="ARBA00024764"/>
    </source>
</evidence>
<gene>
    <name evidence="4" type="ORF">J2Z37_000745</name>
</gene>
<dbReference type="Gene3D" id="1.10.10.10">
    <property type="entry name" value="Winged helix-like DNA-binding domain superfamily/Winged helix DNA-binding domain"/>
    <property type="match status" value="1"/>
</dbReference>
<dbReference type="NCBIfam" id="NF045758">
    <property type="entry name" value="YlxM"/>
    <property type="match status" value="1"/>
</dbReference>
<evidence type="ECO:0000313" key="5">
    <source>
        <dbReference type="Proteomes" id="UP001519343"/>
    </source>
</evidence>
<comment type="function">
    <text evidence="2 3">Might take part in the signal recognition particle (SRP) pathway. This is inferred from the conservation of its genetic proximity to ftsY/ffh. May be a regulatory protein.</text>
</comment>
<dbReference type="EMBL" id="JAGGKT010000001">
    <property type="protein sequence ID" value="MBP1930758.1"/>
    <property type="molecule type" value="Genomic_DNA"/>
</dbReference>
<evidence type="ECO:0000313" key="4">
    <source>
        <dbReference type="EMBL" id="MBP1930758.1"/>
    </source>
</evidence>
<dbReference type="NCBIfam" id="NF001070">
    <property type="entry name" value="PRK00118.1-6"/>
    <property type="match status" value="1"/>
</dbReference>